<evidence type="ECO:0000256" key="3">
    <source>
        <dbReference type="ARBA" id="ARBA00022729"/>
    </source>
</evidence>
<dbReference type="InterPro" id="IPR004682">
    <property type="entry name" value="TRAP_DctP"/>
</dbReference>
<comment type="caution">
    <text evidence="6">The sequence shown here is derived from an EMBL/GenBank/DDBJ whole genome shotgun (WGS) entry which is preliminary data.</text>
</comment>
<organism evidence="6 7">
    <name type="scientific">Bacillus daqingensis</name>
    <dbReference type="NCBI Taxonomy" id="872396"/>
    <lineage>
        <taxon>Bacteria</taxon>
        <taxon>Bacillati</taxon>
        <taxon>Bacillota</taxon>
        <taxon>Bacilli</taxon>
        <taxon>Bacillales</taxon>
        <taxon>Bacillaceae</taxon>
        <taxon>Bacillus</taxon>
    </lineage>
</organism>
<reference evidence="7" key="1">
    <citation type="journal article" date="2019" name="Int. J. Syst. Evol. Microbiol.">
        <title>The Global Catalogue of Microorganisms (GCM) 10K type strain sequencing project: providing services to taxonomists for standard genome sequencing and annotation.</title>
        <authorList>
            <consortium name="The Broad Institute Genomics Platform"/>
            <consortium name="The Broad Institute Genome Sequencing Center for Infectious Disease"/>
            <person name="Wu L."/>
            <person name="Ma J."/>
        </authorList>
    </citation>
    <scope>NUCLEOTIDE SEQUENCE [LARGE SCALE GENOMIC DNA]</scope>
    <source>
        <strain evidence="7">JCM 12165</strain>
    </source>
</reference>
<dbReference type="EMBL" id="JBHSGK010000011">
    <property type="protein sequence ID" value="MFC4737108.1"/>
    <property type="molecule type" value="Genomic_DNA"/>
</dbReference>
<protein>
    <submittedName>
        <fullName evidence="6">DctP family TRAP transporter solute-binding subunit</fullName>
    </submittedName>
</protein>
<dbReference type="PANTHER" id="PTHR33376">
    <property type="match status" value="1"/>
</dbReference>
<feature type="compositionally biased region" description="Low complexity" evidence="4">
    <location>
        <begin position="33"/>
        <end position="44"/>
    </location>
</feature>
<dbReference type="InterPro" id="IPR038404">
    <property type="entry name" value="TRAP_DctP_sf"/>
</dbReference>
<name>A0ABV9NUP7_9BACI</name>
<evidence type="ECO:0000256" key="4">
    <source>
        <dbReference type="SAM" id="MobiDB-lite"/>
    </source>
</evidence>
<dbReference type="Proteomes" id="UP001595896">
    <property type="component" value="Unassembled WGS sequence"/>
</dbReference>
<dbReference type="RefSeq" id="WP_377909706.1">
    <property type="nucleotide sequence ID" value="NZ_JBHSGK010000011.1"/>
</dbReference>
<dbReference type="InterPro" id="IPR018389">
    <property type="entry name" value="DctP_fam"/>
</dbReference>
<keyword evidence="2" id="KW-0813">Transport</keyword>
<feature type="region of interest" description="Disordered" evidence="4">
    <location>
        <begin position="28"/>
        <end position="53"/>
    </location>
</feature>
<dbReference type="PROSITE" id="PS51257">
    <property type="entry name" value="PROKAR_LIPOPROTEIN"/>
    <property type="match status" value="1"/>
</dbReference>
<evidence type="ECO:0000256" key="1">
    <source>
        <dbReference type="ARBA" id="ARBA00009023"/>
    </source>
</evidence>
<dbReference type="Gene3D" id="3.40.190.170">
    <property type="entry name" value="Bacterial extracellular solute-binding protein, family 7"/>
    <property type="match status" value="1"/>
</dbReference>
<evidence type="ECO:0000313" key="6">
    <source>
        <dbReference type="EMBL" id="MFC4737108.1"/>
    </source>
</evidence>
<proteinExistence type="inferred from homology"/>
<dbReference type="NCBIfam" id="NF037995">
    <property type="entry name" value="TRAP_S1"/>
    <property type="match status" value="1"/>
</dbReference>
<feature type="signal peptide" evidence="5">
    <location>
        <begin position="1"/>
        <end position="19"/>
    </location>
</feature>
<comment type="similarity">
    <text evidence="1">Belongs to the bacterial solute-binding protein 7 family.</text>
</comment>
<evidence type="ECO:0000256" key="2">
    <source>
        <dbReference type="ARBA" id="ARBA00022448"/>
    </source>
</evidence>
<keyword evidence="3 5" id="KW-0732">Signal</keyword>
<dbReference type="Pfam" id="PF03480">
    <property type="entry name" value="DctP"/>
    <property type="match status" value="1"/>
</dbReference>
<accession>A0ABV9NUP7</accession>
<gene>
    <name evidence="6" type="ORF">ACFO4L_10965</name>
</gene>
<feature type="region of interest" description="Disordered" evidence="4">
    <location>
        <begin position="365"/>
        <end position="395"/>
    </location>
</feature>
<feature type="chain" id="PRO_5045338035" evidence="5">
    <location>
        <begin position="20"/>
        <end position="395"/>
    </location>
</feature>
<dbReference type="PANTHER" id="PTHR33376:SF7">
    <property type="entry name" value="C4-DICARBOXYLATE-BINDING PROTEIN DCTB"/>
    <property type="match status" value="1"/>
</dbReference>
<keyword evidence="7" id="KW-1185">Reference proteome</keyword>
<sequence>MMKKTGLITGALSLSLVLAACGGNDEGNGNEGNDGADNNAGGNEEAADGEAADVEPQQWRFVVEETQGQVQYVYAEEFAELVSEKSDGALEIDVYEFGALGSEVDQVEQLTDGIVEFAIISPGFTGTLVPEGNIFALQFLFTDDQEVNQDILNESEAINDHLAARYEEQGIMPLSFWTEGAMQWTGNSELRTPDDFQGFQMRTQESPLILESYRAYGASPTAMSWGELYTGLQQGAVDGQENPIFFIADANFNEVQDHMTISNHNMYVTMTTVNPDFYNGLDDATRGVIDEAVEEMRQRGFDIQEEQNEEFLAQIEDDEENPTEIYELSEDERDAFRELAIPVRDIYRDEEGGEEGEMILDMLEEEIAEMSGEDPTETDGDNEADNADAEDNEDE</sequence>
<dbReference type="NCBIfam" id="TIGR00787">
    <property type="entry name" value="dctP"/>
    <property type="match status" value="1"/>
</dbReference>
<evidence type="ECO:0000313" key="7">
    <source>
        <dbReference type="Proteomes" id="UP001595896"/>
    </source>
</evidence>
<evidence type="ECO:0000256" key="5">
    <source>
        <dbReference type="SAM" id="SignalP"/>
    </source>
</evidence>